<feature type="region of interest" description="Disordered" evidence="5">
    <location>
        <begin position="176"/>
        <end position="195"/>
    </location>
</feature>
<dbReference type="PANTHER" id="PTHR24185">
    <property type="entry name" value="CALCIUM-INDEPENDENT PHOSPHOLIPASE A2-GAMMA"/>
    <property type="match status" value="1"/>
</dbReference>
<dbReference type="InterPro" id="IPR045217">
    <property type="entry name" value="PNPLA8-like"/>
</dbReference>
<feature type="compositionally biased region" description="Basic and acidic residues" evidence="5">
    <location>
        <begin position="133"/>
        <end position="145"/>
    </location>
</feature>
<sequence>MSRIRSTLDTVTKAVSGTVNTDLLAKITRLKPSATQGKTIEVKVECPEAEAGAFMTVAAPEPPREKEVKKDMELHKEDPKSISSLSSSTGNRTSAVAKQTLQRFQPAAFTTNMDETYNHLAEHVNAYFGSDTQDDKRSQRVREDITSSTSQIQPSALPKSNKDDILMEVPVSYRATPETPPAIDKNGSVPSPEAPSAPGISHYLFYPRPSVQAFVGNYIAPLVPKFRADLKSGTAEKEKPSGSERAVSQDAKSAESKEQKEAEEKAQRLLSQREKIIARVSVDNRTRALVKSLQRVTDVKITISRVEELSFHLLEFPETRGVAVTEKVIPCLLRLRQARDVNLQAAVRQALGLVGYNDPVKGRGIRVLSIDGGGTRGLVALQALHRLESLTGKSIYQLFDYICGVSTGSILAFMLGVFQIPLDECEELYRKLGSDVFKQNLIVGTVKMGWSHAYYDSQIWEEILKERMGPGLMIETSKNPKCPKDGGLLINNPTALAIHESKCLWPNTPVQCVVSLGTGRYETVGKTSSSTYTSLKTKLTNVISSATDTEEVHTMLDALLPPNTYFRFNPYMSEEIPLDESRQDRLDVLQTEGQQYLERNENKLKKVASVLTQEKGIVQKLAEWAQLKADMYDGLPFCSKL</sequence>
<dbReference type="GO" id="GO:0047499">
    <property type="term" value="F:calcium-independent phospholipase A2 activity"/>
    <property type="evidence" value="ECO:0007669"/>
    <property type="project" value="TreeGrafter"/>
</dbReference>
<dbReference type="InterPro" id="IPR002641">
    <property type="entry name" value="PNPLA_dom"/>
</dbReference>
<evidence type="ECO:0000256" key="1">
    <source>
        <dbReference type="ARBA" id="ARBA00022801"/>
    </source>
</evidence>
<evidence type="ECO:0000256" key="3">
    <source>
        <dbReference type="ARBA" id="ARBA00023098"/>
    </source>
</evidence>
<dbReference type="Gene3D" id="3.40.1090.10">
    <property type="entry name" value="Cytosolic phospholipase A2 catalytic domain"/>
    <property type="match status" value="2"/>
</dbReference>
<dbReference type="SUPFAM" id="SSF52151">
    <property type="entry name" value="FabD/lysophospholipase-like"/>
    <property type="match status" value="1"/>
</dbReference>
<evidence type="ECO:0000313" key="8">
    <source>
        <dbReference type="Proteomes" id="UP000694427"/>
    </source>
</evidence>
<name>A0A8C1IRR6_CYPCA</name>
<keyword evidence="3" id="KW-0443">Lipid metabolism</keyword>
<evidence type="ECO:0000256" key="2">
    <source>
        <dbReference type="ARBA" id="ARBA00022963"/>
    </source>
</evidence>
<feature type="region of interest" description="Disordered" evidence="5">
    <location>
        <begin position="62"/>
        <end position="94"/>
    </location>
</feature>
<feature type="short sequence motif" description="GXSXG" evidence="4">
    <location>
        <begin position="404"/>
        <end position="408"/>
    </location>
</feature>
<dbReference type="CDD" id="cd07211">
    <property type="entry name" value="Pat_PNPLA8"/>
    <property type="match status" value="1"/>
</dbReference>
<evidence type="ECO:0000259" key="6">
    <source>
        <dbReference type="PROSITE" id="PS51635"/>
    </source>
</evidence>
<feature type="compositionally biased region" description="Basic and acidic residues" evidence="5">
    <location>
        <begin position="62"/>
        <end position="80"/>
    </location>
</feature>
<feature type="compositionally biased region" description="Basic and acidic residues" evidence="5">
    <location>
        <begin position="232"/>
        <end position="242"/>
    </location>
</feature>
<dbReference type="GO" id="GO:0019369">
    <property type="term" value="P:arachidonate metabolic process"/>
    <property type="evidence" value="ECO:0007669"/>
    <property type="project" value="TreeGrafter"/>
</dbReference>
<dbReference type="InterPro" id="IPR016035">
    <property type="entry name" value="Acyl_Trfase/lysoPLipase"/>
</dbReference>
<dbReference type="PANTHER" id="PTHR24185:SF1">
    <property type="entry name" value="CALCIUM-INDEPENDENT PHOSPHOLIPASE A2-GAMMA"/>
    <property type="match status" value="1"/>
</dbReference>
<dbReference type="Ensembl" id="ENSCCRT00010023715.1">
    <property type="protein sequence ID" value="ENSCCRP00010021674.1"/>
    <property type="gene ID" value="ENSCCRG00010009177.1"/>
</dbReference>
<keyword evidence="1" id="KW-0378">Hydrolase</keyword>
<feature type="domain" description="PNPLA" evidence="6">
    <location>
        <begin position="368"/>
        <end position="548"/>
    </location>
</feature>
<protein>
    <submittedName>
        <fullName evidence="7">Patatin-like phospholipase domain containing 8</fullName>
    </submittedName>
</protein>
<feature type="region of interest" description="Disordered" evidence="5">
    <location>
        <begin position="128"/>
        <end position="158"/>
    </location>
</feature>
<feature type="short sequence motif" description="GXGXXG" evidence="4">
    <location>
        <begin position="372"/>
        <end position="377"/>
    </location>
</feature>
<evidence type="ECO:0000256" key="4">
    <source>
        <dbReference type="PROSITE-ProRule" id="PRU01161"/>
    </source>
</evidence>
<proteinExistence type="predicted"/>
<dbReference type="PROSITE" id="PS51635">
    <property type="entry name" value="PNPLA"/>
    <property type="match status" value="1"/>
</dbReference>
<reference evidence="7" key="2">
    <citation type="submission" date="2025-09" db="UniProtKB">
        <authorList>
            <consortium name="Ensembl"/>
        </authorList>
    </citation>
    <scope>IDENTIFICATION</scope>
</reference>
<dbReference type="AlphaFoldDB" id="A0A8C1IRR6"/>
<feature type="region of interest" description="Disordered" evidence="5">
    <location>
        <begin position="232"/>
        <end position="263"/>
    </location>
</feature>
<evidence type="ECO:0000313" key="7">
    <source>
        <dbReference type="Ensembl" id="ENSCCRP00010021674.1"/>
    </source>
</evidence>
<accession>A0A8C1IRR6</accession>
<keyword evidence="8" id="KW-1185">Reference proteome</keyword>
<keyword evidence="2" id="KW-0442">Lipid degradation</keyword>
<comment type="caution">
    <text evidence="4">Lacks conserved residue(s) required for the propagation of feature annotation.</text>
</comment>
<reference evidence="7" key="1">
    <citation type="submission" date="2025-08" db="UniProtKB">
        <authorList>
            <consortium name="Ensembl"/>
        </authorList>
    </citation>
    <scope>IDENTIFICATION</scope>
</reference>
<dbReference type="GO" id="GO:0016020">
    <property type="term" value="C:membrane"/>
    <property type="evidence" value="ECO:0007669"/>
    <property type="project" value="TreeGrafter"/>
</dbReference>
<dbReference type="Pfam" id="PF01734">
    <property type="entry name" value="Patatin"/>
    <property type="match status" value="1"/>
</dbReference>
<organism evidence="7 8">
    <name type="scientific">Cyprinus carpio</name>
    <name type="common">Common carp</name>
    <dbReference type="NCBI Taxonomy" id="7962"/>
    <lineage>
        <taxon>Eukaryota</taxon>
        <taxon>Metazoa</taxon>
        <taxon>Chordata</taxon>
        <taxon>Craniata</taxon>
        <taxon>Vertebrata</taxon>
        <taxon>Euteleostomi</taxon>
        <taxon>Actinopterygii</taxon>
        <taxon>Neopterygii</taxon>
        <taxon>Teleostei</taxon>
        <taxon>Ostariophysi</taxon>
        <taxon>Cypriniformes</taxon>
        <taxon>Cyprinidae</taxon>
        <taxon>Cyprininae</taxon>
        <taxon>Cyprinus</taxon>
    </lineage>
</organism>
<dbReference type="Proteomes" id="UP000694427">
    <property type="component" value="Unplaced"/>
</dbReference>
<feature type="compositionally biased region" description="Basic and acidic residues" evidence="5">
    <location>
        <begin position="252"/>
        <end position="263"/>
    </location>
</feature>
<dbReference type="GO" id="GO:0016042">
    <property type="term" value="P:lipid catabolic process"/>
    <property type="evidence" value="ECO:0007669"/>
    <property type="project" value="UniProtKB-KW"/>
</dbReference>
<evidence type="ECO:0000256" key="5">
    <source>
        <dbReference type="SAM" id="MobiDB-lite"/>
    </source>
</evidence>